<dbReference type="GO" id="GO:0008270">
    <property type="term" value="F:zinc ion binding"/>
    <property type="evidence" value="ECO:0007669"/>
    <property type="project" value="UniProtKB-KW"/>
</dbReference>
<accession>A0A401ZCY2</accession>
<organism evidence="3 4">
    <name type="scientific">Dictyobacter aurantiacus</name>
    <dbReference type="NCBI Taxonomy" id="1936993"/>
    <lineage>
        <taxon>Bacteria</taxon>
        <taxon>Bacillati</taxon>
        <taxon>Chloroflexota</taxon>
        <taxon>Ktedonobacteria</taxon>
        <taxon>Ktedonobacterales</taxon>
        <taxon>Dictyobacteraceae</taxon>
        <taxon>Dictyobacter</taxon>
    </lineage>
</organism>
<dbReference type="AlphaFoldDB" id="A0A401ZCY2"/>
<dbReference type="OrthoDB" id="9833757at2"/>
<keyword evidence="1" id="KW-0479">Metal-binding</keyword>
<gene>
    <name evidence="3" type="ORF">KDAU_20340</name>
</gene>
<protein>
    <recommendedName>
        <fullName evidence="2">SWIM-type domain-containing protein</fullName>
    </recommendedName>
</protein>
<keyword evidence="1" id="KW-0862">Zinc</keyword>
<sequence length="157" mass="17899">MATTTKTSPITEQQINRCTRIIDMQTMEPFYLVQSEADDLIEYKVQYHKDPKCPGKGHFTCTCPAGLDGFIHCSGPYCKHIRWALAASQVHKAELKAQAQAKKDASPARSHLLITDGQEADEETYTRVISAKPPQWTEAEIQRDVRLYASRPFKMWR</sequence>
<dbReference type="EMBL" id="BIFQ01000001">
    <property type="protein sequence ID" value="GCE04705.1"/>
    <property type="molecule type" value="Genomic_DNA"/>
</dbReference>
<name>A0A401ZCY2_9CHLR</name>
<evidence type="ECO:0000313" key="3">
    <source>
        <dbReference type="EMBL" id="GCE04705.1"/>
    </source>
</evidence>
<keyword evidence="4" id="KW-1185">Reference proteome</keyword>
<evidence type="ECO:0000313" key="4">
    <source>
        <dbReference type="Proteomes" id="UP000287224"/>
    </source>
</evidence>
<keyword evidence="1" id="KW-0863">Zinc-finger</keyword>
<comment type="caution">
    <text evidence="3">The sequence shown here is derived from an EMBL/GenBank/DDBJ whole genome shotgun (WGS) entry which is preliminary data.</text>
</comment>
<dbReference type="InterPro" id="IPR007527">
    <property type="entry name" value="Znf_SWIM"/>
</dbReference>
<proteinExistence type="predicted"/>
<feature type="domain" description="SWIM-type" evidence="2">
    <location>
        <begin position="43"/>
        <end position="89"/>
    </location>
</feature>
<dbReference type="PROSITE" id="PS50966">
    <property type="entry name" value="ZF_SWIM"/>
    <property type="match status" value="1"/>
</dbReference>
<reference evidence="4" key="1">
    <citation type="submission" date="2018-12" db="EMBL/GenBank/DDBJ databases">
        <title>Tengunoibacter tsumagoiensis gen. nov., sp. nov., Dictyobacter kobayashii sp. nov., D. alpinus sp. nov., and D. joshuensis sp. nov. and description of Dictyobacteraceae fam. nov. within the order Ktedonobacterales isolated from Tengu-no-mugimeshi.</title>
        <authorList>
            <person name="Wang C.M."/>
            <person name="Zheng Y."/>
            <person name="Sakai Y."/>
            <person name="Toyoda A."/>
            <person name="Minakuchi Y."/>
            <person name="Abe K."/>
            <person name="Yokota A."/>
            <person name="Yabe S."/>
        </authorList>
    </citation>
    <scope>NUCLEOTIDE SEQUENCE [LARGE SCALE GENOMIC DNA]</scope>
    <source>
        <strain evidence="4">S-27</strain>
    </source>
</reference>
<dbReference type="RefSeq" id="WP_126595828.1">
    <property type="nucleotide sequence ID" value="NZ_BIFQ01000001.1"/>
</dbReference>
<evidence type="ECO:0000256" key="1">
    <source>
        <dbReference type="PROSITE-ProRule" id="PRU00325"/>
    </source>
</evidence>
<evidence type="ECO:0000259" key="2">
    <source>
        <dbReference type="PROSITE" id="PS50966"/>
    </source>
</evidence>
<dbReference type="Proteomes" id="UP000287224">
    <property type="component" value="Unassembled WGS sequence"/>
</dbReference>